<accession>A0A975GLC6</accession>
<dbReference type="AlphaFoldDB" id="A0A975GLC6"/>
<gene>
    <name evidence="1" type="ORF">dnm_016430</name>
</gene>
<proteinExistence type="predicted"/>
<keyword evidence="2" id="KW-1185">Reference proteome</keyword>
<dbReference type="EMBL" id="CP061800">
    <property type="protein sequence ID" value="QTA85632.1"/>
    <property type="molecule type" value="Genomic_DNA"/>
</dbReference>
<dbReference type="Proteomes" id="UP000663722">
    <property type="component" value="Chromosome"/>
</dbReference>
<name>A0A975GLC6_9BACT</name>
<evidence type="ECO:0000313" key="2">
    <source>
        <dbReference type="Proteomes" id="UP000663722"/>
    </source>
</evidence>
<evidence type="ECO:0000313" key="1">
    <source>
        <dbReference type="EMBL" id="QTA85632.1"/>
    </source>
</evidence>
<sequence>MERNLPEVFNVAVKVRKMNTVSKSKKFTFRKKHYNQIYSI</sequence>
<reference evidence="1" key="1">
    <citation type="journal article" date="2021" name="Microb. Physiol.">
        <title>Proteogenomic Insights into the Physiology of Marine, Sulfate-Reducing, Filamentous Desulfonema limicola and Desulfonema magnum.</title>
        <authorList>
            <person name="Schnaars V."/>
            <person name="Wohlbrand L."/>
            <person name="Scheve S."/>
            <person name="Hinrichs C."/>
            <person name="Reinhardt R."/>
            <person name="Rabus R."/>
        </authorList>
    </citation>
    <scope>NUCLEOTIDE SEQUENCE</scope>
    <source>
        <strain evidence="1">4be13</strain>
    </source>
</reference>
<dbReference type="KEGG" id="dmm:dnm_016430"/>
<protein>
    <submittedName>
        <fullName evidence="1">Uncharacterized protein</fullName>
    </submittedName>
</protein>
<organism evidence="1 2">
    <name type="scientific">Desulfonema magnum</name>
    <dbReference type="NCBI Taxonomy" id="45655"/>
    <lineage>
        <taxon>Bacteria</taxon>
        <taxon>Pseudomonadati</taxon>
        <taxon>Thermodesulfobacteriota</taxon>
        <taxon>Desulfobacteria</taxon>
        <taxon>Desulfobacterales</taxon>
        <taxon>Desulfococcaceae</taxon>
        <taxon>Desulfonema</taxon>
    </lineage>
</organism>